<dbReference type="InterPro" id="IPR005079">
    <property type="entry name" value="Peptidase_C45_hydrolase"/>
</dbReference>
<proteinExistence type="predicted"/>
<name>A0A8A3S6F8_9EURY</name>
<dbReference type="KEGG" id="maqe:RJ40_06915"/>
<dbReference type="AlphaFoldDB" id="A0A8A3S6F8"/>
<dbReference type="Gene3D" id="3.60.60.10">
    <property type="entry name" value="Penicillin V Acylase, Chain A"/>
    <property type="match status" value="1"/>
</dbReference>
<evidence type="ECO:0000259" key="1">
    <source>
        <dbReference type="Pfam" id="PF03417"/>
    </source>
</evidence>
<dbReference type="Proteomes" id="UP001042704">
    <property type="component" value="Chromosome"/>
</dbReference>
<gene>
    <name evidence="2" type="ORF">RJ40_06915</name>
</gene>
<reference evidence="2" key="2">
    <citation type="submission" date="2019-02" db="EMBL/GenBank/DDBJ databases">
        <authorList>
            <person name="Chen S.-C."/>
            <person name="Chien H.-H."/>
            <person name="Lai M.-C."/>
        </authorList>
    </citation>
    <scope>NUCLEOTIDE SEQUENCE</scope>
    <source>
        <strain evidence="2">N2F9704</strain>
    </source>
</reference>
<dbReference type="InterPro" id="IPR047794">
    <property type="entry name" value="C45_proenzyme-like"/>
</dbReference>
<sequence>MIFFQLYRISLMLLMISVLLSPALAYSPEVGDVPTVTDEVVLQKEPGTFMEVRHIVVAGTNEEIGSALGKIAQDDYGVSNLSSFSDRLHADARREYLQRNAPVLYERMLGVASAYGVDPANTTHDTSGLPYDLGSFACSMIYYPPNTTTAGHAMACRNMDYYMVPVDVLVCLNTTDEGNALFSRTYVMELYPDEGYASLAVGSMDLMSGVFDGVNSAGLGVATFAVGGFTPSASPLYGGNASGLNGLQMIRSVLDQAATVDEAKMIILNSRVYFPVSGMHFMVYDRSGNASIVEIDPTNGDVHFTDAADDPFIMTNHAVFRYPDASTFPEVPENKSYNTFHRHLTLADALETHHGLSSPADAEAALARVYAHADDDSEGAGHPFPIRTLWNVCSDLDNGEMTVKFYLRDGPLDPATGDPTLVFSEPFTFGLRSGGDLSSPSSGIGWNSVVPTP</sequence>
<dbReference type="Pfam" id="PF03417">
    <property type="entry name" value="AAT"/>
    <property type="match status" value="1"/>
</dbReference>
<evidence type="ECO:0000313" key="3">
    <source>
        <dbReference type="Proteomes" id="UP001042704"/>
    </source>
</evidence>
<keyword evidence="2" id="KW-0378">Hydrolase</keyword>
<dbReference type="NCBIfam" id="NF040521">
    <property type="entry name" value="C45_proenzyme"/>
    <property type="match status" value="1"/>
</dbReference>
<feature type="domain" description="Peptidase C45 hydrolase" evidence="1">
    <location>
        <begin position="156"/>
        <end position="350"/>
    </location>
</feature>
<dbReference type="InterPro" id="IPR029055">
    <property type="entry name" value="Ntn_hydrolases_N"/>
</dbReference>
<dbReference type="EMBL" id="CP036172">
    <property type="protein sequence ID" value="QSZ67250.1"/>
    <property type="molecule type" value="Genomic_DNA"/>
</dbReference>
<keyword evidence="3" id="KW-1185">Reference proteome</keyword>
<reference evidence="2" key="1">
    <citation type="journal article" date="2001" name="Int. J. Syst. Evol. Microbiol.">
        <title>Methanofollis aquaemaris sp. nov., a methanogen isolated from an aquaculture fish pond.</title>
        <authorList>
            <person name="Lai M.C."/>
            <person name="Chen S.C."/>
        </authorList>
    </citation>
    <scope>NUCLEOTIDE SEQUENCE</scope>
    <source>
        <strain evidence="2">N2F9704</strain>
    </source>
</reference>
<dbReference type="SUPFAM" id="SSF56235">
    <property type="entry name" value="N-terminal nucleophile aminohydrolases (Ntn hydrolases)"/>
    <property type="match status" value="1"/>
</dbReference>
<accession>A0A8A3S6F8</accession>
<organism evidence="2 3">
    <name type="scientific">Methanofollis aquaemaris</name>
    <dbReference type="NCBI Taxonomy" id="126734"/>
    <lineage>
        <taxon>Archaea</taxon>
        <taxon>Methanobacteriati</taxon>
        <taxon>Methanobacteriota</taxon>
        <taxon>Stenosarchaea group</taxon>
        <taxon>Methanomicrobia</taxon>
        <taxon>Methanomicrobiales</taxon>
        <taxon>Methanomicrobiaceae</taxon>
        <taxon>Methanofollis</taxon>
    </lineage>
</organism>
<dbReference type="GO" id="GO:0016787">
    <property type="term" value="F:hydrolase activity"/>
    <property type="evidence" value="ECO:0007669"/>
    <property type="project" value="UniProtKB-KW"/>
</dbReference>
<evidence type="ECO:0000313" key="2">
    <source>
        <dbReference type="EMBL" id="QSZ67250.1"/>
    </source>
</evidence>
<protein>
    <submittedName>
        <fullName evidence="2">Linear amide C-N hydrolase</fullName>
    </submittedName>
</protein>